<dbReference type="GO" id="GO:0016051">
    <property type="term" value="P:carbohydrate biosynthetic process"/>
    <property type="evidence" value="ECO:0007669"/>
    <property type="project" value="InterPro"/>
</dbReference>
<dbReference type="Gene3D" id="3.20.20.70">
    <property type="entry name" value="Aldolase class I"/>
    <property type="match status" value="1"/>
</dbReference>
<evidence type="ECO:0000259" key="1">
    <source>
        <dbReference type="PROSITE" id="PS50844"/>
    </source>
</evidence>
<dbReference type="InterPro" id="IPR036732">
    <property type="entry name" value="AFP_Neu5c_C_sf"/>
</dbReference>
<dbReference type="RefSeq" id="WP_003375400.1">
    <property type="nucleotide sequence ID" value="NZ_ACSJ01000007.1"/>
</dbReference>
<dbReference type="SMART" id="SM00858">
    <property type="entry name" value="SAF"/>
    <property type="match status" value="1"/>
</dbReference>
<dbReference type="Proteomes" id="UP000006160">
    <property type="component" value="Unassembled WGS sequence"/>
</dbReference>
<dbReference type="GO" id="GO:0050462">
    <property type="term" value="F:N-acetylneuraminate synthase activity"/>
    <property type="evidence" value="ECO:0007669"/>
    <property type="project" value="UniProtKB-EC"/>
</dbReference>
<name>A0A9P2G6J5_CLOBO</name>
<dbReference type="EC" id="2.5.1.56" evidence="2"/>
<comment type="caution">
    <text evidence="2">The sequence shown here is derived from an EMBL/GenBank/DDBJ whole genome shotgun (WGS) entry which is preliminary data.</text>
</comment>
<dbReference type="Pfam" id="PF08666">
    <property type="entry name" value="SAF"/>
    <property type="match status" value="1"/>
</dbReference>
<dbReference type="GeneID" id="66319993"/>
<dbReference type="InterPro" id="IPR013785">
    <property type="entry name" value="Aldolase_TIM"/>
</dbReference>
<dbReference type="AlphaFoldDB" id="A0A9P2G6J5"/>
<proteinExistence type="predicted"/>
<dbReference type="SMR" id="A0A9P2G6J5"/>
<accession>A0A9P2G6J5</accession>
<dbReference type="InterPro" id="IPR051690">
    <property type="entry name" value="PseI-like"/>
</dbReference>
<dbReference type="InterPro" id="IPR020007">
    <property type="entry name" value="NeuB/NeuA"/>
</dbReference>
<sequence length="352" mass="39245">MIKIRDKVIGKNIQDNYNCFIIAEAGVNHNGSIVLAKKLVDKAVEAGVDAVKFQTFKSEKLVTGYASMAKYQKDNIGIEDSQFNMLKKLELSYEEFTELKRYCDEKNIIFMSTPFDFESAKFLNSIGVEVFKISSGDLTNIPLLEYIAEFNKPIILSSGMAILGEVEDAIMAIRSKKLEDIAVLHCTSNYPAKISSVNLKAMNTIKSAFNVIGGYSDHTKGISIPIAAVALGAEIIEKHFTLDKEMEGPDHKASLDPKELKEMVKEIRNVELSLGNGIKTFTENEIDTMKVARKSIVAKNFIKKGELITKDDLDYKRPGDGLSPKYYKYIIGKKASKDISIDTQVTLDLIEK</sequence>
<dbReference type="PANTHER" id="PTHR42966">
    <property type="entry name" value="N-ACETYLNEURAMINATE SYNTHASE"/>
    <property type="match status" value="1"/>
</dbReference>
<dbReference type="SUPFAM" id="SSF51569">
    <property type="entry name" value="Aldolase"/>
    <property type="match status" value="1"/>
</dbReference>
<dbReference type="EMBL" id="ACSJ01000007">
    <property type="protein sequence ID" value="EES90882.1"/>
    <property type="molecule type" value="Genomic_DNA"/>
</dbReference>
<dbReference type="Pfam" id="PF03102">
    <property type="entry name" value="NeuB"/>
    <property type="match status" value="1"/>
</dbReference>
<dbReference type="PANTHER" id="PTHR42966:SF1">
    <property type="entry name" value="SIALIC ACID SYNTHASE"/>
    <property type="match status" value="1"/>
</dbReference>
<dbReference type="InterPro" id="IPR013974">
    <property type="entry name" value="SAF"/>
</dbReference>
<dbReference type="PROSITE" id="PS50844">
    <property type="entry name" value="AFP_LIKE"/>
    <property type="match status" value="1"/>
</dbReference>
<dbReference type="GO" id="GO:0047444">
    <property type="term" value="F:N-acylneuraminate-9-phosphate synthase activity"/>
    <property type="evidence" value="ECO:0007669"/>
    <property type="project" value="TreeGrafter"/>
</dbReference>
<dbReference type="InterPro" id="IPR057736">
    <property type="entry name" value="SAF_PseI/NeuA/NeuB"/>
</dbReference>
<protein>
    <submittedName>
        <fullName evidence="2">N-acetylneuraminate synthase</fullName>
        <ecNumber evidence="2">2.5.1.56</ecNumber>
    </submittedName>
</protein>
<evidence type="ECO:0000313" key="2">
    <source>
        <dbReference type="EMBL" id="EES90882.1"/>
    </source>
</evidence>
<dbReference type="NCBIfam" id="TIGR03569">
    <property type="entry name" value="NeuB_NnaB"/>
    <property type="match status" value="1"/>
</dbReference>
<keyword evidence="2" id="KW-0808">Transferase</keyword>
<feature type="domain" description="AFP-like" evidence="1">
    <location>
        <begin position="295"/>
        <end position="352"/>
    </location>
</feature>
<dbReference type="Gene3D" id="3.90.1210.10">
    <property type="entry name" value="Antifreeze-like/N-acetylneuraminic acid synthase C-terminal domain"/>
    <property type="match status" value="1"/>
</dbReference>
<organism evidence="2 3">
    <name type="scientific">Clostridium botulinum D str. 1873</name>
    <dbReference type="NCBI Taxonomy" id="592027"/>
    <lineage>
        <taxon>Bacteria</taxon>
        <taxon>Bacillati</taxon>
        <taxon>Bacillota</taxon>
        <taxon>Clostridia</taxon>
        <taxon>Eubacteriales</taxon>
        <taxon>Clostridiaceae</taxon>
        <taxon>Clostridium</taxon>
    </lineage>
</organism>
<dbReference type="InterPro" id="IPR006190">
    <property type="entry name" value="SAF_AFP_Neu5Ac"/>
</dbReference>
<gene>
    <name evidence="2" type="primary">neuB</name>
    <name evidence="2" type="ORF">CLG_B1283</name>
</gene>
<dbReference type="CDD" id="cd11615">
    <property type="entry name" value="SAF_NeuB_like"/>
    <property type="match status" value="1"/>
</dbReference>
<dbReference type="InterPro" id="IPR013132">
    <property type="entry name" value="PseI/NeuA/B-like_N"/>
</dbReference>
<dbReference type="SUPFAM" id="SSF51269">
    <property type="entry name" value="AFP III-like domain"/>
    <property type="match status" value="1"/>
</dbReference>
<evidence type="ECO:0000313" key="3">
    <source>
        <dbReference type="Proteomes" id="UP000006160"/>
    </source>
</evidence>
<reference evidence="2 3" key="1">
    <citation type="submission" date="2009-10" db="EMBL/GenBank/DDBJ databases">
        <authorList>
            <person name="Shrivastava S."/>
            <person name="Brinkac L.B."/>
            <person name="Brown J.L."/>
            <person name="Bruce D.B."/>
            <person name="Detter C."/>
            <person name="Green L.D."/>
            <person name="Munk C.A."/>
            <person name="Rogers Y.C."/>
            <person name="Tapia R."/>
            <person name="Saunders E.S."/>
            <person name="Sims D.R."/>
            <person name="Smith L.A."/>
            <person name="Smith T.J."/>
            <person name="Sutton G."/>
            <person name="Brettin T."/>
        </authorList>
    </citation>
    <scope>NUCLEOTIDE SEQUENCE [LARGE SCALE GENOMIC DNA]</scope>
    <source>
        <strain evidence="3">D str. 1873</strain>
    </source>
</reference>